<name>A0ABX2ZLM2_9BACI</name>
<evidence type="ECO:0000259" key="1">
    <source>
        <dbReference type="Pfam" id="PF02954"/>
    </source>
</evidence>
<dbReference type="SUPFAM" id="SSF46689">
    <property type="entry name" value="Homeodomain-like"/>
    <property type="match status" value="1"/>
</dbReference>
<dbReference type="Gene3D" id="1.10.10.60">
    <property type="entry name" value="Homeodomain-like"/>
    <property type="match status" value="1"/>
</dbReference>
<dbReference type="InterPro" id="IPR002197">
    <property type="entry name" value="HTH_Fis"/>
</dbReference>
<keyword evidence="3" id="KW-1185">Reference proteome</keyword>
<feature type="domain" description="DNA binding HTH" evidence="1">
    <location>
        <begin position="20"/>
        <end position="60"/>
    </location>
</feature>
<gene>
    <name evidence="2" type="ORF">BED47_12380</name>
</gene>
<sequence length="65" mass="7549">MKNENLIESVNNDLPLPEILDQIERKYILKALDDSLGQHAKASRKLGISRQSLLYKMNKYFSEKV</sequence>
<dbReference type="EMBL" id="MDKC01000035">
    <property type="protein sequence ID" value="ODG90131.1"/>
    <property type="molecule type" value="Genomic_DNA"/>
</dbReference>
<evidence type="ECO:0000313" key="3">
    <source>
        <dbReference type="Proteomes" id="UP000094580"/>
    </source>
</evidence>
<evidence type="ECO:0000313" key="2">
    <source>
        <dbReference type="EMBL" id="ODG90131.1"/>
    </source>
</evidence>
<comment type="caution">
    <text evidence="2">The sequence shown here is derived from an EMBL/GenBank/DDBJ whole genome shotgun (WGS) entry which is preliminary data.</text>
</comment>
<dbReference type="Proteomes" id="UP000094580">
    <property type="component" value="Unassembled WGS sequence"/>
</dbReference>
<accession>A0ABX2ZLM2</accession>
<organism evidence="2 3">
    <name type="scientific">Gottfriedia luciferensis</name>
    <dbReference type="NCBI Taxonomy" id="178774"/>
    <lineage>
        <taxon>Bacteria</taxon>
        <taxon>Bacillati</taxon>
        <taxon>Bacillota</taxon>
        <taxon>Bacilli</taxon>
        <taxon>Bacillales</taxon>
        <taxon>Bacillaceae</taxon>
        <taxon>Gottfriedia</taxon>
    </lineage>
</organism>
<dbReference type="PRINTS" id="PR01590">
    <property type="entry name" value="HTHFIS"/>
</dbReference>
<protein>
    <recommendedName>
        <fullName evidence="1">DNA binding HTH domain-containing protein</fullName>
    </recommendedName>
</protein>
<reference evidence="2 3" key="1">
    <citation type="submission" date="2016-07" db="EMBL/GenBank/DDBJ databases">
        <authorList>
            <person name="Townsley L."/>
            <person name="Shank E.A."/>
        </authorList>
    </citation>
    <scope>NUCLEOTIDE SEQUENCE [LARGE SCALE GENOMIC DNA]</scope>
    <source>
        <strain evidence="2 3">CH01</strain>
    </source>
</reference>
<dbReference type="RefSeq" id="WP_025568710.1">
    <property type="nucleotide sequence ID" value="NZ_MDKC01000035.1"/>
</dbReference>
<dbReference type="InterPro" id="IPR009057">
    <property type="entry name" value="Homeodomain-like_sf"/>
</dbReference>
<dbReference type="Pfam" id="PF02954">
    <property type="entry name" value="HTH_8"/>
    <property type="match status" value="1"/>
</dbReference>
<proteinExistence type="predicted"/>